<dbReference type="SUPFAM" id="SSF82199">
    <property type="entry name" value="SET domain"/>
    <property type="match status" value="1"/>
</dbReference>
<gene>
    <name evidence="3" type="ORF">LTR62_005938</name>
</gene>
<dbReference type="InterPro" id="IPR001214">
    <property type="entry name" value="SET_dom"/>
</dbReference>
<feature type="region of interest" description="Disordered" evidence="1">
    <location>
        <begin position="28"/>
        <end position="77"/>
    </location>
</feature>
<name>A0AAN7YTF7_9PEZI</name>
<evidence type="ECO:0000313" key="3">
    <source>
        <dbReference type="EMBL" id="KAK5117321.1"/>
    </source>
</evidence>
<feature type="compositionally biased region" description="Low complexity" evidence="1">
    <location>
        <begin position="55"/>
        <end position="71"/>
    </location>
</feature>
<dbReference type="PANTHER" id="PTHR47332">
    <property type="entry name" value="SET DOMAIN-CONTAINING PROTEIN 5"/>
    <property type="match status" value="1"/>
</dbReference>
<comment type="caution">
    <text evidence="3">The sequence shown here is derived from an EMBL/GenBank/DDBJ whole genome shotgun (WGS) entry which is preliminary data.</text>
</comment>
<dbReference type="PANTHER" id="PTHR47332:SF2">
    <property type="entry name" value="SET-6"/>
    <property type="match status" value="1"/>
</dbReference>
<feature type="compositionally biased region" description="Basic and acidic residues" evidence="1">
    <location>
        <begin position="467"/>
        <end position="498"/>
    </location>
</feature>
<dbReference type="InterPro" id="IPR053185">
    <property type="entry name" value="SET_domain_protein"/>
</dbReference>
<dbReference type="InterPro" id="IPR046341">
    <property type="entry name" value="SET_dom_sf"/>
</dbReference>
<dbReference type="Pfam" id="PF00856">
    <property type="entry name" value="SET"/>
    <property type="match status" value="1"/>
</dbReference>
<feature type="domain" description="SET" evidence="2">
    <location>
        <begin position="94"/>
        <end position="258"/>
    </location>
</feature>
<dbReference type="Gene3D" id="2.170.270.10">
    <property type="entry name" value="SET domain"/>
    <property type="match status" value="1"/>
</dbReference>
<dbReference type="Gene3D" id="1.25.40.10">
    <property type="entry name" value="Tetratricopeptide repeat domain"/>
    <property type="match status" value="1"/>
</dbReference>
<dbReference type="InterPro" id="IPR011990">
    <property type="entry name" value="TPR-like_helical_dom_sf"/>
</dbReference>
<dbReference type="SMART" id="SM00317">
    <property type="entry name" value="SET"/>
    <property type="match status" value="1"/>
</dbReference>
<feature type="compositionally biased region" description="Basic residues" evidence="1">
    <location>
        <begin position="448"/>
        <end position="460"/>
    </location>
</feature>
<reference evidence="3" key="1">
    <citation type="submission" date="2023-08" db="EMBL/GenBank/DDBJ databases">
        <title>Black Yeasts Isolated from many extreme environments.</title>
        <authorList>
            <person name="Coleine C."/>
            <person name="Stajich J.E."/>
            <person name="Selbmann L."/>
        </authorList>
    </citation>
    <scope>NUCLEOTIDE SEQUENCE</scope>
    <source>
        <strain evidence="3">CCFEE 5401</strain>
    </source>
</reference>
<feature type="compositionally biased region" description="Polar residues" evidence="1">
    <location>
        <begin position="43"/>
        <end position="54"/>
    </location>
</feature>
<protein>
    <recommendedName>
        <fullName evidence="2">SET domain-containing protein</fullName>
    </recommendedName>
</protein>
<proteinExistence type="predicted"/>
<evidence type="ECO:0000256" key="1">
    <source>
        <dbReference type="SAM" id="MobiDB-lite"/>
    </source>
</evidence>
<feature type="region of interest" description="Disordered" evidence="1">
    <location>
        <begin position="422"/>
        <end position="505"/>
    </location>
</feature>
<evidence type="ECO:0000313" key="4">
    <source>
        <dbReference type="Proteomes" id="UP001310890"/>
    </source>
</evidence>
<accession>A0AAN7YTF7</accession>
<dbReference type="CDD" id="cd20071">
    <property type="entry name" value="SET_SMYD"/>
    <property type="match status" value="1"/>
</dbReference>
<organism evidence="3 4">
    <name type="scientific">Meristemomyces frigidus</name>
    <dbReference type="NCBI Taxonomy" id="1508187"/>
    <lineage>
        <taxon>Eukaryota</taxon>
        <taxon>Fungi</taxon>
        <taxon>Dikarya</taxon>
        <taxon>Ascomycota</taxon>
        <taxon>Pezizomycotina</taxon>
        <taxon>Dothideomycetes</taxon>
        <taxon>Dothideomycetidae</taxon>
        <taxon>Mycosphaerellales</taxon>
        <taxon>Teratosphaeriaceae</taxon>
        <taxon>Meristemomyces</taxon>
    </lineage>
</organism>
<dbReference type="Proteomes" id="UP001310890">
    <property type="component" value="Unassembled WGS sequence"/>
</dbReference>
<dbReference type="AlphaFoldDB" id="A0AAN7YTF7"/>
<dbReference type="PROSITE" id="PS50280">
    <property type="entry name" value="SET"/>
    <property type="match status" value="1"/>
</dbReference>
<dbReference type="EMBL" id="JAVRRL010000005">
    <property type="protein sequence ID" value="KAK5117321.1"/>
    <property type="molecule type" value="Genomic_DNA"/>
</dbReference>
<sequence>MALPTATESETFNLNHIYFASIPGSQHEQTSAISDRGDGHTIGTISRSVSPSVGNSDDLSTSSSSSNSTHSFNPQASSFKPMSWSLFPPPTAARQFELRKVEGKGLGLFATSYIPAGTRVICEAPLLQIPDNALHLAWGPYCRLSNDQKKAFDVLHHFKPEHLNTEQVSRTFLVDVNDSSLDEEDVEELIQDQARVMGTFACNNFQAAKGLAVFETTSRLNHSCVPNVQHSWNPSIKQLTVYATRDIHADEELCTTYLGGPGVYYVRSQRIELLRSSYGFTCTCPACADNTGISEGRRQLMANIAYGLQVYQYGGQGQESVPYVPATPVMALKQAEDLICMLLDEGIFSLELCKAYRMASTVALAAKNWEKARDYALDEADIERNCLGPEVADLIKVGAAALCWIEQVRMCLVKAKVYQPEQKLKRRKNPAHTSKPLKPMATPNMPSPRKKAKASAKKQAQKAQLSAEREAKAAEKRAKFEAEEEERREVAKRAEFEKNYPALRA</sequence>
<evidence type="ECO:0000259" key="2">
    <source>
        <dbReference type="PROSITE" id="PS50280"/>
    </source>
</evidence>